<reference evidence="1 2" key="1">
    <citation type="journal article" date="2011" name="J. Bacteriol.">
        <title>Complete genome sequence of the cellulose-degrading bacterium Cellulosilyticum lentocellum.</title>
        <authorList>
            <consortium name="US DOE Joint Genome Institute"/>
            <person name="Miller D.A."/>
            <person name="Suen G."/>
            <person name="Bruce D."/>
            <person name="Copeland A."/>
            <person name="Cheng J.F."/>
            <person name="Detter C."/>
            <person name="Goodwin L.A."/>
            <person name="Han C.S."/>
            <person name="Hauser L.J."/>
            <person name="Land M.L."/>
            <person name="Lapidus A."/>
            <person name="Lucas S."/>
            <person name="Meincke L."/>
            <person name="Pitluck S."/>
            <person name="Tapia R."/>
            <person name="Teshima H."/>
            <person name="Woyke T."/>
            <person name="Fox B.G."/>
            <person name="Angert E.R."/>
            <person name="Currie C.R."/>
        </authorList>
    </citation>
    <scope>NUCLEOTIDE SEQUENCE [LARGE SCALE GENOMIC DNA]</scope>
    <source>
        <strain evidence="2">ATCC 49066 / DSM 5427 / NCIMB 11756 / RHM5</strain>
    </source>
</reference>
<organism evidence="1 2">
    <name type="scientific">Cellulosilyticum lentocellum (strain ATCC 49066 / DSM 5427 / NCIMB 11756 / RHM5)</name>
    <name type="common">Clostridium lentocellum</name>
    <dbReference type="NCBI Taxonomy" id="642492"/>
    <lineage>
        <taxon>Bacteria</taxon>
        <taxon>Bacillati</taxon>
        <taxon>Bacillota</taxon>
        <taxon>Clostridia</taxon>
        <taxon>Lachnospirales</taxon>
        <taxon>Cellulosilyticaceae</taxon>
        <taxon>Cellulosilyticum</taxon>
    </lineage>
</organism>
<keyword evidence="2" id="KW-1185">Reference proteome</keyword>
<dbReference type="STRING" id="642492.Clole_0022"/>
<dbReference type="AlphaFoldDB" id="F2JSK4"/>
<sequence>MDKKQQLLQYLNSHLFLPVLESPYASSQLKYDFEHTRQTLEEFSAEGILFYIWNSFANSESQRILSNRLLDEGFINYEHTLDQFKNEYTYEWLMS</sequence>
<dbReference type="EMBL" id="CP002582">
    <property type="protein sequence ID" value="ADZ81784.1"/>
    <property type="molecule type" value="Genomic_DNA"/>
</dbReference>
<dbReference type="RefSeq" id="WP_013655085.1">
    <property type="nucleotide sequence ID" value="NC_015275.1"/>
</dbReference>
<gene>
    <name evidence="1" type="ordered locus">Clole_0022</name>
</gene>
<name>F2JSK4_CELLD</name>
<dbReference type="HOGENOM" id="CLU_2367735_0_0_9"/>
<accession>F2JSK4</accession>
<protein>
    <submittedName>
        <fullName evidence="1">Uncharacterized protein</fullName>
    </submittedName>
</protein>
<dbReference type="KEGG" id="cle:Clole_0022"/>
<dbReference type="Proteomes" id="UP000008467">
    <property type="component" value="Chromosome"/>
</dbReference>
<proteinExistence type="predicted"/>
<evidence type="ECO:0000313" key="2">
    <source>
        <dbReference type="Proteomes" id="UP000008467"/>
    </source>
</evidence>
<evidence type="ECO:0000313" key="1">
    <source>
        <dbReference type="EMBL" id="ADZ81784.1"/>
    </source>
</evidence>